<evidence type="ECO:0000313" key="13">
    <source>
        <dbReference type="Proteomes" id="UP000006514"/>
    </source>
</evidence>
<feature type="region of interest" description="Disordered" evidence="9">
    <location>
        <begin position="91"/>
        <end position="120"/>
    </location>
</feature>
<comment type="subcellular location">
    <subcellularLocation>
        <location evidence="1">Membrane</location>
        <topology evidence="1">Single-pass type II membrane protein</topology>
    </subcellularLocation>
</comment>
<evidence type="ECO:0000256" key="6">
    <source>
        <dbReference type="ARBA" id="ARBA00023136"/>
    </source>
</evidence>
<dbReference type="GO" id="GO:0031505">
    <property type="term" value="P:fungal-type cell wall organization"/>
    <property type="evidence" value="ECO:0007669"/>
    <property type="project" value="TreeGrafter"/>
</dbReference>
<dbReference type="OMA" id="TAPFDDY"/>
<organism evidence="12 13">
    <name type="scientific">Auricularia subglabra (strain TFB-10046 / SS5)</name>
    <name type="common">White-rot fungus</name>
    <name type="synonym">Auricularia delicata (strain TFB10046)</name>
    <dbReference type="NCBI Taxonomy" id="717982"/>
    <lineage>
        <taxon>Eukaryota</taxon>
        <taxon>Fungi</taxon>
        <taxon>Dikarya</taxon>
        <taxon>Basidiomycota</taxon>
        <taxon>Agaricomycotina</taxon>
        <taxon>Agaricomycetes</taxon>
        <taxon>Auriculariales</taxon>
        <taxon>Auriculariaceae</taxon>
        <taxon>Auricularia</taxon>
    </lineage>
</organism>
<evidence type="ECO:0000256" key="3">
    <source>
        <dbReference type="ARBA" id="ARBA00022692"/>
    </source>
</evidence>
<keyword evidence="12" id="KW-0430">Lectin</keyword>
<reference evidence="13" key="1">
    <citation type="journal article" date="2012" name="Science">
        <title>The Paleozoic origin of enzymatic lignin decomposition reconstructed from 31 fungal genomes.</title>
        <authorList>
            <person name="Floudas D."/>
            <person name="Binder M."/>
            <person name="Riley R."/>
            <person name="Barry K."/>
            <person name="Blanchette R.A."/>
            <person name="Henrissat B."/>
            <person name="Martinez A.T."/>
            <person name="Otillar R."/>
            <person name="Spatafora J.W."/>
            <person name="Yadav J.S."/>
            <person name="Aerts A."/>
            <person name="Benoit I."/>
            <person name="Boyd A."/>
            <person name="Carlson A."/>
            <person name="Copeland A."/>
            <person name="Coutinho P.M."/>
            <person name="de Vries R.P."/>
            <person name="Ferreira P."/>
            <person name="Findley K."/>
            <person name="Foster B."/>
            <person name="Gaskell J."/>
            <person name="Glotzer D."/>
            <person name="Gorecki P."/>
            <person name="Heitman J."/>
            <person name="Hesse C."/>
            <person name="Hori C."/>
            <person name="Igarashi K."/>
            <person name="Jurgens J.A."/>
            <person name="Kallen N."/>
            <person name="Kersten P."/>
            <person name="Kohler A."/>
            <person name="Kuees U."/>
            <person name="Kumar T.K.A."/>
            <person name="Kuo A."/>
            <person name="LaButti K."/>
            <person name="Larrondo L.F."/>
            <person name="Lindquist E."/>
            <person name="Ling A."/>
            <person name="Lombard V."/>
            <person name="Lucas S."/>
            <person name="Lundell T."/>
            <person name="Martin R."/>
            <person name="McLaughlin D.J."/>
            <person name="Morgenstern I."/>
            <person name="Morin E."/>
            <person name="Murat C."/>
            <person name="Nagy L.G."/>
            <person name="Nolan M."/>
            <person name="Ohm R.A."/>
            <person name="Patyshakuliyeva A."/>
            <person name="Rokas A."/>
            <person name="Ruiz-Duenas F.J."/>
            <person name="Sabat G."/>
            <person name="Salamov A."/>
            <person name="Samejima M."/>
            <person name="Schmutz J."/>
            <person name="Slot J.C."/>
            <person name="St John F."/>
            <person name="Stenlid J."/>
            <person name="Sun H."/>
            <person name="Sun S."/>
            <person name="Syed K."/>
            <person name="Tsang A."/>
            <person name="Wiebenga A."/>
            <person name="Young D."/>
            <person name="Pisabarro A."/>
            <person name="Eastwood D.C."/>
            <person name="Martin F."/>
            <person name="Cullen D."/>
            <person name="Grigoriev I.V."/>
            <person name="Hibbett D.S."/>
        </authorList>
    </citation>
    <scope>NUCLEOTIDE SEQUENCE [LARGE SCALE GENOMIC DNA]</scope>
    <source>
        <strain evidence="13">TFB10046</strain>
    </source>
</reference>
<protein>
    <submittedName>
        <fullName evidence="12">Concanavalin A-like lectin/glucanase</fullName>
    </submittedName>
</protein>
<keyword evidence="4" id="KW-0735">Signal-anchor</keyword>
<evidence type="ECO:0000259" key="11">
    <source>
        <dbReference type="PROSITE" id="PS51762"/>
    </source>
</evidence>
<accession>J0LDB9</accession>
<dbReference type="AlphaFoldDB" id="J0LDB9"/>
<evidence type="ECO:0000256" key="10">
    <source>
        <dbReference type="SAM" id="Phobius"/>
    </source>
</evidence>
<evidence type="ECO:0000256" key="7">
    <source>
        <dbReference type="ARBA" id="ARBA00023180"/>
    </source>
</evidence>
<dbReference type="GO" id="GO:0005789">
    <property type="term" value="C:endoplasmic reticulum membrane"/>
    <property type="evidence" value="ECO:0007669"/>
    <property type="project" value="TreeGrafter"/>
</dbReference>
<sequence>MASHAPAPRPSAFPVRRQFTKDTEENAHLLAASSSTGWSTPSSRRFSHASSVYSFGGDSKYPISPVSGDVHSTFVPTMAAGGEFLPSRTAYDPAESNFGRDPDDALHEPDPPGYKHKSGPSTRGCGNVITLAILVAAIFALFMGYPVADFVANGGLRSLISSNIFVNGSGQAAVLATIPKLVDPDTPLAAHSRKGFDGYDYDIVFSDEFNVEGRTFHPGDDPFWEAQDIWYGATRDLEWYDPDQIITGDGKLRIKLETADPQINHNLTLKSGMLSTWNKFCFMSGYVEVSAQLPGLPTTAGYWPGAWLLGNLGRAGYGASTDGLWPYSYDSCDVGVMPNQTNLQHTEPVAALGPLPAPYGRPDFNNELSWLPGQRLSACTCKGEDHPGPGLENEGRYRGRGSPEIDIIEAQKCKRRGPDSHQCVSQSAQFAPFSNTYQFDAAGTEIQSPWKTERNAYHGSALQQSVSCITNVSDSSMADGPDGGGFGVFGFEFYADPDDPSKSFVHWVSDGERSHSVYGTSVGPDPSVGVGQRLVAPEPMVIILNLAVSNSFQTVDFDAMTFPSYFLIDWVRVYQRRGTPESAATCDPPEYPTTKYIEDHLDVYMNPNLSSWSQTKYSLPRNSMRSPGSC</sequence>
<feature type="region of interest" description="Disordered" evidence="9">
    <location>
        <begin position="1"/>
        <end position="45"/>
    </location>
</feature>
<evidence type="ECO:0000256" key="2">
    <source>
        <dbReference type="ARBA" id="ARBA00010962"/>
    </source>
</evidence>
<keyword evidence="7" id="KW-0325">Glycoprotein</keyword>
<evidence type="ECO:0000256" key="9">
    <source>
        <dbReference type="SAM" id="MobiDB-lite"/>
    </source>
</evidence>
<dbReference type="GO" id="GO:0005886">
    <property type="term" value="C:plasma membrane"/>
    <property type="evidence" value="ECO:0007669"/>
    <property type="project" value="TreeGrafter"/>
</dbReference>
<evidence type="ECO:0000256" key="1">
    <source>
        <dbReference type="ARBA" id="ARBA00004606"/>
    </source>
</evidence>
<keyword evidence="8" id="KW-0961">Cell wall biogenesis/degradation</keyword>
<evidence type="ECO:0000256" key="4">
    <source>
        <dbReference type="ARBA" id="ARBA00022968"/>
    </source>
</evidence>
<dbReference type="PANTHER" id="PTHR31361">
    <property type="entry name" value="BETA-GLUCAN SYNTHESIS-ASSOCIATED PROTEIN KRE6-RELATED"/>
    <property type="match status" value="1"/>
</dbReference>
<keyword evidence="13" id="KW-1185">Reference proteome</keyword>
<dbReference type="eggNOG" id="ENOG502QR13">
    <property type="taxonomic scope" value="Eukaryota"/>
</dbReference>
<dbReference type="FunCoup" id="J0LDB9">
    <property type="interactions" value="14"/>
</dbReference>
<feature type="compositionally biased region" description="Low complexity" evidence="9">
    <location>
        <begin position="33"/>
        <end position="43"/>
    </location>
</feature>
<dbReference type="GO" id="GO:0015926">
    <property type="term" value="F:glucosidase activity"/>
    <property type="evidence" value="ECO:0007669"/>
    <property type="project" value="TreeGrafter"/>
</dbReference>
<dbReference type="GO" id="GO:0006078">
    <property type="term" value="P:(1-&gt;6)-beta-D-glucan biosynthetic process"/>
    <property type="evidence" value="ECO:0007669"/>
    <property type="project" value="TreeGrafter"/>
</dbReference>
<dbReference type="PROSITE" id="PS51762">
    <property type="entry name" value="GH16_2"/>
    <property type="match status" value="1"/>
</dbReference>
<dbReference type="InParanoid" id="J0LDB9"/>
<dbReference type="EMBL" id="JH687936">
    <property type="protein sequence ID" value="EJD34563.1"/>
    <property type="molecule type" value="Genomic_DNA"/>
</dbReference>
<dbReference type="InterPro" id="IPR013320">
    <property type="entry name" value="ConA-like_dom_sf"/>
</dbReference>
<dbReference type="PANTHER" id="PTHR31361:SF1">
    <property type="entry name" value="BETA-GLUCAN SYNTHESIS-ASSOCIATED PROTEIN KRE6-RELATED"/>
    <property type="match status" value="1"/>
</dbReference>
<name>J0LDB9_AURST</name>
<evidence type="ECO:0000256" key="8">
    <source>
        <dbReference type="ARBA" id="ARBA00023316"/>
    </source>
</evidence>
<dbReference type="KEGG" id="adl:AURDEDRAFT_117616"/>
<dbReference type="Pfam" id="PF03935">
    <property type="entry name" value="SKN1_KRE6_Sbg1"/>
    <property type="match status" value="1"/>
</dbReference>
<keyword evidence="3 10" id="KW-0812">Transmembrane</keyword>
<dbReference type="Proteomes" id="UP000006514">
    <property type="component" value="Unassembled WGS sequence"/>
</dbReference>
<dbReference type="OrthoDB" id="412647at2759"/>
<keyword evidence="5 10" id="KW-1133">Transmembrane helix</keyword>
<feature type="compositionally biased region" description="Basic and acidic residues" evidence="9">
    <location>
        <begin position="98"/>
        <end position="110"/>
    </location>
</feature>
<dbReference type="Gene3D" id="2.60.120.200">
    <property type="match status" value="2"/>
</dbReference>
<dbReference type="SUPFAM" id="SSF49899">
    <property type="entry name" value="Concanavalin A-like lectins/glucanases"/>
    <property type="match status" value="1"/>
</dbReference>
<evidence type="ECO:0000256" key="5">
    <source>
        <dbReference type="ARBA" id="ARBA00022989"/>
    </source>
</evidence>
<dbReference type="InterPro" id="IPR005629">
    <property type="entry name" value="Skn1/Kre6/Sbg1"/>
</dbReference>
<comment type="similarity">
    <text evidence="2">Belongs to the SKN1/KRE6 family.</text>
</comment>
<evidence type="ECO:0000313" key="12">
    <source>
        <dbReference type="EMBL" id="EJD34563.1"/>
    </source>
</evidence>
<feature type="transmembrane region" description="Helical" evidence="10">
    <location>
        <begin position="125"/>
        <end position="148"/>
    </location>
</feature>
<feature type="domain" description="GH16" evidence="11">
    <location>
        <begin position="194"/>
        <end position="579"/>
    </location>
</feature>
<keyword evidence="6 10" id="KW-0472">Membrane</keyword>
<gene>
    <name evidence="12" type="ORF">AURDEDRAFT_117616</name>
</gene>
<dbReference type="InterPro" id="IPR000757">
    <property type="entry name" value="Beta-glucanase-like"/>
</dbReference>
<proteinExistence type="inferred from homology"/>
<dbReference type="GO" id="GO:0030246">
    <property type="term" value="F:carbohydrate binding"/>
    <property type="evidence" value="ECO:0007669"/>
    <property type="project" value="UniProtKB-KW"/>
</dbReference>